<proteinExistence type="predicted"/>
<dbReference type="PROSITE" id="PS00109">
    <property type="entry name" value="PROTEIN_KINASE_TYR"/>
    <property type="match status" value="1"/>
</dbReference>
<evidence type="ECO:0000313" key="5">
    <source>
        <dbReference type="Proteomes" id="UP000266861"/>
    </source>
</evidence>
<dbReference type="Pfam" id="PF08238">
    <property type="entry name" value="Sel1"/>
    <property type="match status" value="2"/>
</dbReference>
<dbReference type="Gene3D" id="1.20.930.20">
    <property type="entry name" value="Adaptor protein Cbl, N-terminal domain"/>
    <property type="match status" value="1"/>
</dbReference>
<evidence type="ECO:0000313" key="4">
    <source>
        <dbReference type="EMBL" id="RHZ64780.1"/>
    </source>
</evidence>
<dbReference type="PANTHER" id="PTHR44329">
    <property type="entry name" value="SERINE/THREONINE-PROTEIN KINASE TNNI3K-RELATED"/>
    <property type="match status" value="1"/>
</dbReference>
<organism evidence="4 5">
    <name type="scientific">Diversispora epigaea</name>
    <dbReference type="NCBI Taxonomy" id="1348612"/>
    <lineage>
        <taxon>Eukaryota</taxon>
        <taxon>Fungi</taxon>
        <taxon>Fungi incertae sedis</taxon>
        <taxon>Mucoromycota</taxon>
        <taxon>Glomeromycotina</taxon>
        <taxon>Glomeromycetes</taxon>
        <taxon>Diversisporales</taxon>
        <taxon>Diversisporaceae</taxon>
        <taxon>Diversispora</taxon>
    </lineage>
</organism>
<dbReference type="InterPro" id="IPR011009">
    <property type="entry name" value="Kinase-like_dom_sf"/>
</dbReference>
<dbReference type="InterPro" id="IPR011990">
    <property type="entry name" value="TPR-like_helical_dom_sf"/>
</dbReference>
<evidence type="ECO:0000259" key="3">
    <source>
        <dbReference type="PROSITE" id="PS50011"/>
    </source>
</evidence>
<feature type="domain" description="Protein kinase" evidence="3">
    <location>
        <begin position="316"/>
        <end position="620"/>
    </location>
</feature>
<keyword evidence="1" id="KW-0547">Nucleotide-binding</keyword>
<dbReference type="Gene3D" id="1.25.40.10">
    <property type="entry name" value="Tetratricopeptide repeat domain"/>
    <property type="match status" value="1"/>
</dbReference>
<evidence type="ECO:0000256" key="1">
    <source>
        <dbReference type="ARBA" id="ARBA00022741"/>
    </source>
</evidence>
<gene>
    <name evidence="4" type="ORF">Glove_320g127</name>
</gene>
<dbReference type="CDD" id="cd21037">
    <property type="entry name" value="MLKL_NTD"/>
    <property type="match status" value="1"/>
</dbReference>
<dbReference type="SUPFAM" id="SSF56112">
    <property type="entry name" value="Protein kinase-like (PK-like)"/>
    <property type="match status" value="3"/>
</dbReference>
<dbReference type="PRINTS" id="PR00109">
    <property type="entry name" value="TYRKINASE"/>
</dbReference>
<dbReference type="Proteomes" id="UP000266861">
    <property type="component" value="Unassembled WGS sequence"/>
</dbReference>
<dbReference type="PANTHER" id="PTHR44329:SF298">
    <property type="entry name" value="MIXED LINEAGE KINASE DOMAIN-LIKE PROTEIN"/>
    <property type="match status" value="1"/>
</dbReference>
<dbReference type="InterPro" id="IPR006597">
    <property type="entry name" value="Sel1-like"/>
</dbReference>
<evidence type="ECO:0000256" key="2">
    <source>
        <dbReference type="ARBA" id="ARBA00022840"/>
    </source>
</evidence>
<dbReference type="GO" id="GO:0007166">
    <property type="term" value="P:cell surface receptor signaling pathway"/>
    <property type="evidence" value="ECO:0007669"/>
    <property type="project" value="InterPro"/>
</dbReference>
<dbReference type="SMART" id="SM00671">
    <property type="entry name" value="SEL1"/>
    <property type="match status" value="3"/>
</dbReference>
<dbReference type="Gene3D" id="1.10.510.10">
    <property type="entry name" value="Transferase(Phosphotransferase) domain 1"/>
    <property type="match status" value="3"/>
</dbReference>
<protein>
    <recommendedName>
        <fullName evidence="3">Protein kinase domain-containing protein</fullName>
    </recommendedName>
</protein>
<dbReference type="InterPro" id="IPR036537">
    <property type="entry name" value="Adaptor_Cbl_N_dom_sf"/>
</dbReference>
<dbReference type="EMBL" id="PQFF01000292">
    <property type="protein sequence ID" value="RHZ64780.1"/>
    <property type="molecule type" value="Genomic_DNA"/>
</dbReference>
<dbReference type="Pfam" id="PF07714">
    <property type="entry name" value="PK_Tyr_Ser-Thr"/>
    <property type="match status" value="2"/>
</dbReference>
<dbReference type="STRING" id="1348612.A0A397HVZ0"/>
<dbReference type="SUPFAM" id="SSF81901">
    <property type="entry name" value="HCP-like"/>
    <property type="match status" value="1"/>
</dbReference>
<keyword evidence="2" id="KW-0067">ATP-binding</keyword>
<reference evidence="4 5" key="1">
    <citation type="submission" date="2018-08" db="EMBL/GenBank/DDBJ databases">
        <title>Genome and evolution of the arbuscular mycorrhizal fungus Diversispora epigaea (formerly Glomus versiforme) and its bacterial endosymbionts.</title>
        <authorList>
            <person name="Sun X."/>
            <person name="Fei Z."/>
            <person name="Harrison M."/>
        </authorList>
    </citation>
    <scope>NUCLEOTIDE SEQUENCE [LARGE SCALE GENOMIC DNA]</scope>
    <source>
        <strain evidence="4 5">IT104</strain>
    </source>
</reference>
<feature type="domain" description="Protein kinase" evidence="3">
    <location>
        <begin position="28"/>
        <end position="287"/>
    </location>
</feature>
<dbReference type="AlphaFoldDB" id="A0A397HVZ0"/>
<dbReference type="InterPro" id="IPR008266">
    <property type="entry name" value="Tyr_kinase_AS"/>
</dbReference>
<keyword evidence="5" id="KW-1185">Reference proteome</keyword>
<dbReference type="Pfam" id="PF00069">
    <property type="entry name" value="Pkinase"/>
    <property type="match status" value="1"/>
</dbReference>
<sequence>MSLPYSKKDLFKSALEGRFIKNFDYNAFENIIPIARGGFGTVHRADSTNLGKHVALKSLYENDGPFYENFVRELTNILAVNNHDNIINFYGISIDPLTETYYLVLQYAKDGDLRTYLHKNFKSLDWKIKINMAKDITSGLRCIHEENIVHKDLHSRNILVHEGRLLITDLGLSQLVDANSNSIAGGMGMPGYTDPNYLRDQMNYKRDKTSDIYSLGVLFWELSSGRPPFNDFPIFEIYKKVIFGEREKPINETPEDYINIYSRAWKDDPNKRPTIKNISDSLENIKLENIYNETNENRDIKLEAYINNQFQASIDIHSRDSISNGSIPSSFTTSNREFTVIYTATQVENILVIVMKNLQESSSPLSALYNDYDNGGMIFSATLMNGKRTVALKSIVATTELFFSELKQYSRASSHKNIIGFYGISQKVDVKRNEYILVLEYANGGTLRDHLKSNFEKLEWSDKLNLAQQIVKAIEHLHSNDIIHGDLHSKNILLHDNTIKISDFSISKLSTGLLTDSKNIMEYSDPIFLKRPDKFSKTKASDIYSIGILLWEISSGKIPYESKFQDKLDLITYISQGNREDPFIGTPWDYINIYQDCWNQEPGQRPNVGKVIRDLEHIDFTKIFVESIEPNTLKTPAIRSSTGTNERSQNVLNIAGGVGEAIKPFEPLIIAVNRVISNIIADYETAQYNKKICNSLMDRVIAAEVATKTLKRRQAENAKKFCNQEYYKSFIRFINIMKRIKKFMVDVSSLHGYQKLLHFGSVKDRFDSLVKEFDAIMSELHFTMAFLERIGGGIVDRNQKINLVLHEVPLLQRRLDNLDGLDNTIKVTEIKSTELGDPLTMDRRGKFPQIFKKIYKNFEVACKPIDLQHISSKEAARLHGELTIIGKLRDSPNIIRFYGLSIIENSNVMVFEWADYGSLRELYCKYDIALHGKVQIALDICRGLTFLHSCGILHHDIRCENIMMATGLVPKIAKFRHSRMSTSATFWYVTLGTYFQKIPYEKWGVVKTSEHILAGKREKLTWRKALPEKLQKDLAKIIVSAWQDDPAIRASLQNIFLNLVQLADEYCKSVKEIDSILLSDKELDLDGSLFRAVSISDEGGSDLLDMEFNINEILSLEEGIIAHKRKEYQVAWDCFVAHAELGNAIAKYWKGYYLWKGFVVEKDLKQASELYKEAADDDIADAQLRYALSFVENPLVKFDRKVFLEYITKAVENNHPTAQYDLGIVYLHGKNGIEKDEELGMKYLRLAVLNNHHKAIEVLQKLEINVYADN</sequence>
<name>A0A397HVZ0_9GLOM</name>
<dbReference type="GO" id="GO:0005524">
    <property type="term" value="F:ATP binding"/>
    <property type="evidence" value="ECO:0007669"/>
    <property type="project" value="UniProtKB-KW"/>
</dbReference>
<dbReference type="InterPro" id="IPR001245">
    <property type="entry name" value="Ser-Thr/Tyr_kinase_cat_dom"/>
</dbReference>
<dbReference type="InterPro" id="IPR051681">
    <property type="entry name" value="Ser/Thr_Kinases-Pseudokinases"/>
</dbReference>
<feature type="domain" description="Protein kinase" evidence="3">
    <location>
        <begin position="836"/>
        <end position="1141"/>
    </location>
</feature>
<dbReference type="OrthoDB" id="626167at2759"/>
<dbReference type="InterPro" id="IPR000719">
    <property type="entry name" value="Prot_kinase_dom"/>
</dbReference>
<dbReference type="PROSITE" id="PS50011">
    <property type="entry name" value="PROTEIN_KINASE_DOM"/>
    <property type="match status" value="3"/>
</dbReference>
<dbReference type="InterPro" id="IPR059179">
    <property type="entry name" value="MLKL-like_MCAfunc"/>
</dbReference>
<comment type="caution">
    <text evidence="4">The sequence shown here is derived from an EMBL/GenBank/DDBJ whole genome shotgun (WGS) entry which is preliminary data.</text>
</comment>
<accession>A0A397HVZ0</accession>
<dbReference type="GO" id="GO:0004674">
    <property type="term" value="F:protein serine/threonine kinase activity"/>
    <property type="evidence" value="ECO:0007669"/>
    <property type="project" value="TreeGrafter"/>
</dbReference>